<dbReference type="InterPro" id="IPR036625">
    <property type="entry name" value="E3-bd_dom_sf"/>
</dbReference>
<comment type="similarity">
    <text evidence="2 7">Belongs to the 2-oxoacid dehydrogenase family.</text>
</comment>
<dbReference type="SUPFAM" id="SSF51230">
    <property type="entry name" value="Single hybrid motif"/>
    <property type="match status" value="1"/>
</dbReference>
<dbReference type="RefSeq" id="WP_013651785.1">
    <property type="nucleotide sequence ID" value="NC_015259.1"/>
</dbReference>
<sequence>MEVLMPQLGETVTEGTISTWFKSEGDAVAAGDVLFEIETEKVAMEVQAIESGTLTRVLVQAGETVAVGTTVAMIGEQAALTGGNPGLADPAGSNPSSGNPGPGAMNGAAPAPEGFGPYSEVRTPTERFGSRHMAGGLRISPLARRIAAQQGIDVAGLARDLAAAGRRKILRDDVLGYAERQKQSPAAAAPRPATVEARPMPARASLPAGGDYDLVPLNRIRRRTAEHLARSWTDVPHVAQAVEVDFQAVDKARRRLNDAHAAAWGFRLTYLPFIARAVCLAIREFPRVNASIDGDALRVHRRVNLGIAVDLDHDGLMVPVVHGAEDLNLAGLARAMKDRIDRARAGKLTADDLTGGTYSLSNSGTFGTLFTAPIVNAPEVAILSTDGIRKRPVVIEGEDEDRIAIRPVGVLAQSFDHRAFDGAYSAAFLHRVRTILESRDWMSETG</sequence>
<keyword evidence="6 7" id="KW-0012">Acyltransferase</keyword>
<comment type="subunit">
    <text evidence="3">Forms a 24-polypeptide structural core with octahedral symmetry.</text>
</comment>
<dbReference type="PANTHER" id="PTHR43178:SF5">
    <property type="entry name" value="LIPOAMIDE ACYLTRANSFERASE COMPONENT OF BRANCHED-CHAIN ALPHA-KETO ACID DEHYDROGENASE COMPLEX, MITOCHONDRIAL"/>
    <property type="match status" value="1"/>
</dbReference>
<dbReference type="Pfam" id="PF00198">
    <property type="entry name" value="2-oxoacid_dh"/>
    <property type="match status" value="1"/>
</dbReference>
<dbReference type="GO" id="GO:0016407">
    <property type="term" value="F:acetyltransferase activity"/>
    <property type="evidence" value="ECO:0007669"/>
    <property type="project" value="TreeGrafter"/>
</dbReference>
<dbReference type="eggNOG" id="COG0508">
    <property type="taxonomic scope" value="Bacteria"/>
</dbReference>
<evidence type="ECO:0000313" key="11">
    <source>
        <dbReference type="EMBL" id="ADZ69467.1"/>
    </source>
</evidence>
<dbReference type="Gene3D" id="3.30.559.10">
    <property type="entry name" value="Chloramphenicol acetyltransferase-like domain"/>
    <property type="match status" value="1"/>
</dbReference>
<dbReference type="PANTHER" id="PTHR43178">
    <property type="entry name" value="DIHYDROLIPOAMIDE ACETYLTRANSFERASE COMPONENT OF PYRUVATE DEHYDROGENASE COMPLEX"/>
    <property type="match status" value="1"/>
</dbReference>
<evidence type="ECO:0000256" key="4">
    <source>
        <dbReference type="ARBA" id="ARBA00022679"/>
    </source>
</evidence>
<evidence type="ECO:0000256" key="8">
    <source>
        <dbReference type="SAM" id="MobiDB-lite"/>
    </source>
</evidence>
<evidence type="ECO:0000256" key="3">
    <source>
        <dbReference type="ARBA" id="ARBA00011484"/>
    </source>
</evidence>
<dbReference type="KEGG" id="pgv:SL003B_1038"/>
<evidence type="ECO:0000256" key="1">
    <source>
        <dbReference type="ARBA" id="ARBA00001938"/>
    </source>
</evidence>
<dbReference type="InterPro" id="IPR004167">
    <property type="entry name" value="PSBD"/>
</dbReference>
<evidence type="ECO:0000259" key="10">
    <source>
        <dbReference type="PROSITE" id="PS51826"/>
    </source>
</evidence>
<dbReference type="PROSITE" id="PS51826">
    <property type="entry name" value="PSBD"/>
    <property type="match status" value="1"/>
</dbReference>
<dbReference type="InterPro" id="IPR023213">
    <property type="entry name" value="CAT-like_dom_sf"/>
</dbReference>
<dbReference type="Proteomes" id="UP000008130">
    <property type="component" value="Chromosome"/>
</dbReference>
<gene>
    <name evidence="11" type="ordered locus">SL003B_1038</name>
</gene>
<feature type="compositionally biased region" description="Low complexity" evidence="8">
    <location>
        <begin position="90"/>
        <end position="111"/>
    </location>
</feature>
<comment type="cofactor">
    <cofactor evidence="1 7">
        <name>(R)-lipoate</name>
        <dbReference type="ChEBI" id="CHEBI:83088"/>
    </cofactor>
</comment>
<evidence type="ECO:0000256" key="5">
    <source>
        <dbReference type="ARBA" id="ARBA00022823"/>
    </source>
</evidence>
<dbReference type="GO" id="GO:0005737">
    <property type="term" value="C:cytoplasm"/>
    <property type="evidence" value="ECO:0007669"/>
    <property type="project" value="TreeGrafter"/>
</dbReference>
<feature type="region of interest" description="Disordered" evidence="8">
    <location>
        <begin position="83"/>
        <end position="111"/>
    </location>
</feature>
<feature type="domain" description="Peripheral subunit-binding (PSBD)" evidence="10">
    <location>
        <begin position="138"/>
        <end position="178"/>
    </location>
</feature>
<dbReference type="AlphaFoldDB" id="F2IYM0"/>
<dbReference type="PROSITE" id="PS00189">
    <property type="entry name" value="LIPOYL"/>
    <property type="match status" value="1"/>
</dbReference>
<dbReference type="PATRIC" id="fig|991905.3.peg.1056"/>
<dbReference type="OrthoDB" id="9805770at2"/>
<protein>
    <recommendedName>
        <fullName evidence="7">Dihydrolipoamide acetyltransferase component of pyruvate dehydrogenase complex</fullName>
        <ecNumber evidence="7">2.3.1.-</ecNumber>
    </recommendedName>
</protein>
<dbReference type="InterPro" id="IPR003016">
    <property type="entry name" value="2-oxoA_DH_lipoyl-BS"/>
</dbReference>
<organism evidence="11 12">
    <name type="scientific">Polymorphum gilvum (strain LMG 25793 / CGMCC 1.9160 / SL003B-26A1)</name>
    <dbReference type="NCBI Taxonomy" id="991905"/>
    <lineage>
        <taxon>Bacteria</taxon>
        <taxon>Pseudomonadati</taxon>
        <taxon>Pseudomonadota</taxon>
        <taxon>Alphaproteobacteria</taxon>
        <taxon>Rhodobacterales</taxon>
        <taxon>Paracoccaceae</taxon>
        <taxon>Polymorphum</taxon>
    </lineage>
</organism>
<dbReference type="InterPro" id="IPR011053">
    <property type="entry name" value="Single_hybrid_motif"/>
</dbReference>
<keyword evidence="5 7" id="KW-0450">Lipoyl</keyword>
<feature type="domain" description="Lipoyl-binding" evidence="9">
    <location>
        <begin position="1"/>
        <end position="75"/>
    </location>
</feature>
<dbReference type="Gene3D" id="4.10.320.10">
    <property type="entry name" value="E3-binding domain"/>
    <property type="match status" value="1"/>
</dbReference>
<evidence type="ECO:0000256" key="2">
    <source>
        <dbReference type="ARBA" id="ARBA00007317"/>
    </source>
</evidence>
<proteinExistence type="inferred from homology"/>
<evidence type="ECO:0000313" key="12">
    <source>
        <dbReference type="Proteomes" id="UP000008130"/>
    </source>
</evidence>
<evidence type="ECO:0000256" key="6">
    <source>
        <dbReference type="ARBA" id="ARBA00023315"/>
    </source>
</evidence>
<dbReference type="InterPro" id="IPR000089">
    <property type="entry name" value="Biotin_lipoyl"/>
</dbReference>
<dbReference type="GO" id="GO:0031405">
    <property type="term" value="F:lipoic acid binding"/>
    <property type="evidence" value="ECO:0007669"/>
    <property type="project" value="TreeGrafter"/>
</dbReference>
<dbReference type="PROSITE" id="PS50968">
    <property type="entry name" value="BIOTINYL_LIPOYL"/>
    <property type="match status" value="1"/>
</dbReference>
<evidence type="ECO:0000256" key="7">
    <source>
        <dbReference type="RuleBase" id="RU003423"/>
    </source>
</evidence>
<dbReference type="HOGENOM" id="CLU_016733_10_1_5"/>
<dbReference type="EC" id="2.3.1.-" evidence="7"/>
<evidence type="ECO:0000259" key="9">
    <source>
        <dbReference type="PROSITE" id="PS50968"/>
    </source>
</evidence>
<name>F2IYM0_POLGS</name>
<keyword evidence="12" id="KW-1185">Reference proteome</keyword>
<dbReference type="SUPFAM" id="SSF52777">
    <property type="entry name" value="CoA-dependent acyltransferases"/>
    <property type="match status" value="1"/>
</dbReference>
<accession>F2IYM0</accession>
<dbReference type="InterPro" id="IPR001078">
    <property type="entry name" value="2-oxoacid_DH_actylTfrase"/>
</dbReference>
<dbReference type="Gene3D" id="2.40.50.100">
    <property type="match status" value="1"/>
</dbReference>
<dbReference type="CDD" id="cd06849">
    <property type="entry name" value="lipoyl_domain"/>
    <property type="match status" value="1"/>
</dbReference>
<dbReference type="InterPro" id="IPR050743">
    <property type="entry name" value="2-oxoacid_DH_E2_comp"/>
</dbReference>
<keyword evidence="4 7" id="KW-0808">Transferase</keyword>
<dbReference type="STRING" id="991905.SL003B_1038"/>
<dbReference type="EMBL" id="CP002568">
    <property type="protein sequence ID" value="ADZ69467.1"/>
    <property type="molecule type" value="Genomic_DNA"/>
</dbReference>
<reference evidence="11 12" key="1">
    <citation type="journal article" date="2011" name="J. Bacteriol.">
        <title>Complete genome sequence of Polymorphum gilvum SL003B-26A1T, a crude oil-degrading bacterium from oil-polluted saline soil.</title>
        <authorList>
            <person name="Li S.G."/>
            <person name="Tang Y.Q."/>
            <person name="Nie Y."/>
            <person name="Cai M."/>
            <person name="Wu X.L."/>
        </authorList>
    </citation>
    <scope>NUCLEOTIDE SEQUENCE [LARGE SCALE GENOMIC DNA]</scope>
    <source>
        <strain evidence="12">LMG 25793 / CGMCC 1.9160 / SL003B-26A1</strain>
    </source>
</reference>
<dbReference type="Pfam" id="PF00364">
    <property type="entry name" value="Biotin_lipoyl"/>
    <property type="match status" value="1"/>
</dbReference>